<dbReference type="RefSeq" id="WP_257891489.1">
    <property type="nucleotide sequence ID" value="NZ_JAIMBW010000001.1"/>
</dbReference>
<dbReference type="Proteomes" id="UP000693972">
    <property type="component" value="Unassembled WGS sequence"/>
</dbReference>
<feature type="domain" description="Metallo-beta-lactamase" evidence="1">
    <location>
        <begin position="32"/>
        <end position="207"/>
    </location>
</feature>
<dbReference type="InterPro" id="IPR050662">
    <property type="entry name" value="Sec-metab_biosynth-thioest"/>
</dbReference>
<protein>
    <submittedName>
        <fullName evidence="3">MBL fold metallo-hydrolase</fullName>
    </submittedName>
</protein>
<dbReference type="Pfam" id="PF00753">
    <property type="entry name" value="Lactamase_B"/>
    <property type="match status" value="1"/>
</dbReference>
<dbReference type="SUPFAM" id="SSF56281">
    <property type="entry name" value="Metallo-hydrolase/oxidoreductase"/>
    <property type="match status" value="1"/>
</dbReference>
<organism evidence="3">
    <name type="scientific">Gymnodinialimonas phycosphaerae</name>
    <dbReference type="NCBI Taxonomy" id="2841589"/>
    <lineage>
        <taxon>Bacteria</taxon>
        <taxon>Pseudomonadati</taxon>
        <taxon>Pseudomonadota</taxon>
        <taxon>Alphaproteobacteria</taxon>
        <taxon>Rhodobacterales</taxon>
        <taxon>Paracoccaceae</taxon>
        <taxon>Gymnodinialimonas</taxon>
    </lineage>
</organism>
<dbReference type="CDD" id="cd16278">
    <property type="entry name" value="metallo-hydrolase-like_MBL-fold"/>
    <property type="match status" value="1"/>
</dbReference>
<evidence type="ECO:0000313" key="3">
    <source>
        <dbReference type="EMBL" id="QXL88418.1"/>
    </source>
</evidence>
<name>A0A975YGG4_9RHOB</name>
<dbReference type="SMART" id="SM00849">
    <property type="entry name" value="Lactamase_B"/>
    <property type="match status" value="1"/>
</dbReference>
<dbReference type="InterPro" id="IPR036866">
    <property type="entry name" value="RibonucZ/Hydroxyglut_hydro"/>
</dbReference>
<evidence type="ECO:0000313" key="2">
    <source>
        <dbReference type="EMBL" id="MBY4891633.1"/>
    </source>
</evidence>
<dbReference type="AlphaFoldDB" id="A0A975YGG4"/>
<dbReference type="InterPro" id="IPR036388">
    <property type="entry name" value="WH-like_DNA-bd_sf"/>
</dbReference>
<dbReference type="InterPro" id="IPR001279">
    <property type="entry name" value="Metallo-B-lactamas"/>
</dbReference>
<keyword evidence="4" id="KW-1185">Reference proteome</keyword>
<dbReference type="EMBL" id="CP078073">
    <property type="protein sequence ID" value="QXL88418.1"/>
    <property type="molecule type" value="Genomic_DNA"/>
</dbReference>
<dbReference type="EMBL" id="JAIMBW010000001">
    <property type="protein sequence ID" value="MBY4891633.1"/>
    <property type="molecule type" value="Genomic_DNA"/>
</dbReference>
<dbReference type="Gene3D" id="1.10.10.10">
    <property type="entry name" value="Winged helix-like DNA-binding domain superfamily/Winged helix DNA-binding domain"/>
    <property type="match status" value="1"/>
</dbReference>
<dbReference type="Gene3D" id="3.60.15.10">
    <property type="entry name" value="Ribonuclease Z/Hydroxyacylglutathione hydrolase-like"/>
    <property type="match status" value="1"/>
</dbReference>
<evidence type="ECO:0000259" key="1">
    <source>
        <dbReference type="SMART" id="SM00849"/>
    </source>
</evidence>
<evidence type="ECO:0000313" key="4">
    <source>
        <dbReference type="Proteomes" id="UP000693972"/>
    </source>
</evidence>
<dbReference type="PANTHER" id="PTHR23131:SF0">
    <property type="entry name" value="ENDORIBONUCLEASE LACTB2"/>
    <property type="match status" value="1"/>
</dbReference>
<sequence length="295" mass="31094">MQSETVQSETRAVLAPGLRRVTAPNPSPMTFTGTQTYILGEGAVCVIDPGPALRPHLEAILAALEPGERVSKILVTHSHLDHSPLARPLADATGAPILAAGPSDWGISPVMADLGEAVGGGEGVDPDFAPDEQIAEGDDIDGIAVLETPGHMANHLSFAWDGALFSGDLVMGWSTSLVSPPDGDMTAFFASLDKLKARSDRIYYPGHGDPVRAPQARCAELIAHRRTREAQILSALAAIGPANAEMLARHIYTDVAPALLPAAARNVLAHLIDLTTRARIHPQGPLHANALFRPE</sequence>
<reference evidence="3 4" key="1">
    <citation type="submission" date="2021-07" db="EMBL/GenBank/DDBJ databases">
        <title>Karlodiniumbacter phycospheric gen. nov., sp. nov., a phycosphere bacterium isolated from karlodinium veneficum.</title>
        <authorList>
            <person name="Peng Y."/>
            <person name="Jiang L."/>
            <person name="Lee J."/>
        </authorList>
    </citation>
    <scope>NUCLEOTIDE SEQUENCE</scope>
    <source>
        <strain evidence="3 4">N5</strain>
    </source>
</reference>
<dbReference type="PANTHER" id="PTHR23131">
    <property type="entry name" value="ENDORIBONUCLEASE LACTB2"/>
    <property type="match status" value="1"/>
</dbReference>
<dbReference type="InterPro" id="IPR041516">
    <property type="entry name" value="LACTB2_WH"/>
</dbReference>
<gene>
    <name evidence="2" type="ORF">KUL25_02510</name>
    <name evidence="3" type="ORF">KUL25_02515</name>
</gene>
<proteinExistence type="predicted"/>
<accession>A0A975YGG4</accession>
<dbReference type="Pfam" id="PF17778">
    <property type="entry name" value="WHD_BLACT"/>
    <property type="match status" value="1"/>
</dbReference>